<evidence type="ECO:0000313" key="2">
    <source>
        <dbReference type="Proteomes" id="UP000664369"/>
    </source>
</evidence>
<sequence length="86" mass="9972">MPPLQQKGEHVDSTAWFEYRGLNMVVTYDHRSRAVKDLLVVGGNEDELMQRCQLQLGKSEYLVLPVFQRERPTKLMGLRVLALNTR</sequence>
<dbReference type="Proteomes" id="UP000664369">
    <property type="component" value="Unassembled WGS sequence"/>
</dbReference>
<dbReference type="RefSeq" id="WP_208173587.1">
    <property type="nucleotide sequence ID" value="NZ_JAGETZ010000001.1"/>
</dbReference>
<reference evidence="1 2" key="1">
    <citation type="submission" date="2021-03" db="EMBL/GenBank/DDBJ databases">
        <authorList>
            <person name="Kim M.K."/>
        </authorList>
    </citation>
    <scope>NUCLEOTIDE SEQUENCE [LARGE SCALE GENOMIC DNA]</scope>
    <source>
        <strain evidence="1 2">BT442</strain>
    </source>
</reference>
<gene>
    <name evidence="1" type="ORF">J4E00_03335</name>
</gene>
<proteinExistence type="predicted"/>
<comment type="caution">
    <text evidence="1">The sequence shown here is derived from an EMBL/GenBank/DDBJ whole genome shotgun (WGS) entry which is preliminary data.</text>
</comment>
<name>A0ABS3Q9Z7_9BACT</name>
<protein>
    <submittedName>
        <fullName evidence="1">Uncharacterized protein</fullName>
    </submittedName>
</protein>
<dbReference type="EMBL" id="JAGETZ010000001">
    <property type="protein sequence ID" value="MBO2008067.1"/>
    <property type="molecule type" value="Genomic_DNA"/>
</dbReference>
<organism evidence="1 2">
    <name type="scientific">Hymenobacter negativus</name>
    <dbReference type="NCBI Taxonomy" id="2795026"/>
    <lineage>
        <taxon>Bacteria</taxon>
        <taxon>Pseudomonadati</taxon>
        <taxon>Bacteroidota</taxon>
        <taxon>Cytophagia</taxon>
        <taxon>Cytophagales</taxon>
        <taxon>Hymenobacteraceae</taxon>
        <taxon>Hymenobacter</taxon>
    </lineage>
</organism>
<accession>A0ABS3Q9Z7</accession>
<keyword evidence="2" id="KW-1185">Reference proteome</keyword>
<evidence type="ECO:0000313" key="1">
    <source>
        <dbReference type="EMBL" id="MBO2008067.1"/>
    </source>
</evidence>